<protein>
    <submittedName>
        <fullName evidence="2">Uncharacterized protein</fullName>
    </submittedName>
</protein>
<organism evidence="2 3">
    <name type="scientific">Cricetulus griseus</name>
    <name type="common">Chinese hamster</name>
    <name type="synonym">Cricetulus barabensis griseus</name>
    <dbReference type="NCBI Taxonomy" id="10029"/>
    <lineage>
        <taxon>Eukaryota</taxon>
        <taxon>Metazoa</taxon>
        <taxon>Chordata</taxon>
        <taxon>Craniata</taxon>
        <taxon>Vertebrata</taxon>
        <taxon>Euteleostomi</taxon>
        <taxon>Mammalia</taxon>
        <taxon>Eutheria</taxon>
        <taxon>Euarchontoglires</taxon>
        <taxon>Glires</taxon>
        <taxon>Rodentia</taxon>
        <taxon>Myomorpha</taxon>
        <taxon>Muroidea</taxon>
        <taxon>Cricetidae</taxon>
        <taxon>Cricetinae</taxon>
        <taxon>Cricetulus</taxon>
    </lineage>
</organism>
<evidence type="ECO:0000313" key="3">
    <source>
        <dbReference type="Proteomes" id="UP000001075"/>
    </source>
</evidence>
<dbReference type="Proteomes" id="UP000001075">
    <property type="component" value="Unassembled WGS sequence"/>
</dbReference>
<feature type="compositionally biased region" description="Basic and acidic residues" evidence="1">
    <location>
        <begin position="101"/>
        <end position="110"/>
    </location>
</feature>
<name>G3ICH1_CRIGR</name>
<proteinExistence type="predicted"/>
<accession>G3ICH1</accession>
<dbReference type="InParanoid" id="G3ICH1"/>
<dbReference type="EMBL" id="JH001923">
    <property type="protein sequence ID" value="EGV96640.1"/>
    <property type="molecule type" value="Genomic_DNA"/>
</dbReference>
<evidence type="ECO:0000256" key="1">
    <source>
        <dbReference type="SAM" id="MobiDB-lite"/>
    </source>
</evidence>
<evidence type="ECO:0000313" key="2">
    <source>
        <dbReference type="EMBL" id="EGV96640.1"/>
    </source>
</evidence>
<sequence>MVVTPWQTACLPSEVLGSTRSRGGKGSTDRNILTAADYMKQTSQTICVRILRQEDHLSPQFTRIDNIARPHLNQSIKLDNAYKMVRSQTQSQHFVKCTSWGKRESGDKNRPSYLKHQSLS</sequence>
<gene>
    <name evidence="2" type="ORF">I79_021369</name>
</gene>
<reference evidence="3" key="1">
    <citation type="journal article" date="2011" name="Nat. Biotechnol.">
        <title>The genomic sequence of the Chinese hamster ovary (CHO)-K1 cell line.</title>
        <authorList>
            <person name="Xu X."/>
            <person name="Nagarajan H."/>
            <person name="Lewis N.E."/>
            <person name="Pan S."/>
            <person name="Cai Z."/>
            <person name="Liu X."/>
            <person name="Chen W."/>
            <person name="Xie M."/>
            <person name="Wang W."/>
            <person name="Hammond S."/>
            <person name="Andersen M.R."/>
            <person name="Neff N."/>
            <person name="Passarelli B."/>
            <person name="Koh W."/>
            <person name="Fan H.C."/>
            <person name="Wang J."/>
            <person name="Gui Y."/>
            <person name="Lee K.H."/>
            <person name="Betenbaugh M.J."/>
            <person name="Quake S.R."/>
            <person name="Famili I."/>
            <person name="Palsson B.O."/>
            <person name="Wang J."/>
        </authorList>
    </citation>
    <scope>NUCLEOTIDE SEQUENCE [LARGE SCALE GENOMIC DNA]</scope>
    <source>
        <strain evidence="3">CHO K1 cell line</strain>
    </source>
</reference>
<dbReference type="AlphaFoldDB" id="G3ICH1"/>
<feature type="region of interest" description="Disordered" evidence="1">
    <location>
        <begin position="99"/>
        <end position="120"/>
    </location>
</feature>